<feature type="domain" description="Pyridoxamine kinase/Phosphomethylpyrimidine kinase" evidence="7">
    <location>
        <begin position="20"/>
        <end position="99"/>
    </location>
</feature>
<dbReference type="Pfam" id="PF08543">
    <property type="entry name" value="Phos_pyr_kin"/>
    <property type="match status" value="1"/>
</dbReference>
<feature type="domain" description="Reverse transcriptase zinc-binding" evidence="8">
    <location>
        <begin position="223"/>
        <end position="293"/>
    </location>
</feature>
<dbReference type="InterPro" id="IPR026960">
    <property type="entry name" value="RVT-Znf"/>
</dbReference>
<evidence type="ECO:0000256" key="4">
    <source>
        <dbReference type="ARBA" id="ARBA00022741"/>
    </source>
</evidence>
<evidence type="ECO:0000259" key="7">
    <source>
        <dbReference type="Pfam" id="PF08543"/>
    </source>
</evidence>
<dbReference type="GO" id="GO:0005829">
    <property type="term" value="C:cytosol"/>
    <property type="evidence" value="ECO:0007669"/>
    <property type="project" value="TreeGrafter"/>
</dbReference>
<evidence type="ECO:0000256" key="1">
    <source>
        <dbReference type="ARBA" id="ARBA00008805"/>
    </source>
</evidence>
<evidence type="ECO:0000313" key="9">
    <source>
        <dbReference type="EMBL" id="SPD32402.1"/>
    </source>
</evidence>
<sequence length="354" mass="39389">MALSVDYFIRSLDEALLVPVVVDAAAAAADDYYVCDPVMGDEGKLYVPQELVSVYRERVVPVASMLTPNQFEAEQLTGFRICSEGDGREACNILHAAGPSKSEWPSVRHVRGDEARSLERAFTKEEVLQALGAMTGDKAPRPDGFSIFSVLMVLRLASLGALEPPNMAASQGTGVGKSLDRMLLAYGRTLGRNGGIFLNEFLTFEIGDEHLVHFWHSVWCGTRPLIVPWKSIWKTKAPTRVAFFVWTAAMERILTIDNLRRRVLVMDWCCSCKRSSESIALLLLCCPVASELWSFIFSIFGVQWVMALLACWRNGLGQSRNIEIGGQHLTVYYGACGGREIVDVLRIRRETCWS</sequence>
<protein>
    <recommendedName>
        <fullName evidence="2">pyridoxal kinase</fullName>
        <ecNumber evidence="2">2.7.1.35</ecNumber>
    </recommendedName>
</protein>
<dbReference type="InterPro" id="IPR029056">
    <property type="entry name" value="Ribokinase-like"/>
</dbReference>
<accession>A0A2N9J5E2</accession>
<evidence type="ECO:0000256" key="5">
    <source>
        <dbReference type="ARBA" id="ARBA00022777"/>
    </source>
</evidence>
<dbReference type="GO" id="GO:0009443">
    <property type="term" value="P:pyridoxal 5'-phosphate salvage"/>
    <property type="evidence" value="ECO:0007669"/>
    <property type="project" value="InterPro"/>
</dbReference>
<dbReference type="SUPFAM" id="SSF53613">
    <property type="entry name" value="Ribokinase-like"/>
    <property type="match status" value="1"/>
</dbReference>
<keyword evidence="4" id="KW-0547">Nucleotide-binding</keyword>
<proteinExistence type="inferred from homology"/>
<evidence type="ECO:0000259" key="8">
    <source>
        <dbReference type="Pfam" id="PF13966"/>
    </source>
</evidence>
<dbReference type="InterPro" id="IPR004625">
    <property type="entry name" value="PyrdxlKinase"/>
</dbReference>
<dbReference type="PANTHER" id="PTHR10534:SF2">
    <property type="entry name" value="PYRIDOXAL KINASE"/>
    <property type="match status" value="1"/>
</dbReference>
<comment type="similarity">
    <text evidence="1">Belongs to the pyridoxine kinase family.</text>
</comment>
<dbReference type="EC" id="2.7.1.35" evidence="2"/>
<dbReference type="Gene3D" id="3.40.1190.20">
    <property type="match status" value="1"/>
</dbReference>
<evidence type="ECO:0000256" key="6">
    <source>
        <dbReference type="ARBA" id="ARBA00022840"/>
    </source>
</evidence>
<name>A0A2N9J5E2_FAGSY</name>
<dbReference type="PANTHER" id="PTHR10534">
    <property type="entry name" value="PYRIDOXAL KINASE"/>
    <property type="match status" value="1"/>
</dbReference>
<keyword evidence="3" id="KW-0808">Transferase</keyword>
<keyword evidence="5" id="KW-0418">Kinase</keyword>
<evidence type="ECO:0000256" key="2">
    <source>
        <dbReference type="ARBA" id="ARBA00012104"/>
    </source>
</evidence>
<dbReference type="GO" id="GO:0008478">
    <property type="term" value="F:pyridoxal kinase activity"/>
    <property type="evidence" value="ECO:0007669"/>
    <property type="project" value="UniProtKB-EC"/>
</dbReference>
<evidence type="ECO:0000256" key="3">
    <source>
        <dbReference type="ARBA" id="ARBA00022679"/>
    </source>
</evidence>
<dbReference type="EMBL" id="OIVN01006403">
    <property type="protein sequence ID" value="SPD32402.1"/>
    <property type="molecule type" value="Genomic_DNA"/>
</dbReference>
<dbReference type="Pfam" id="PF13966">
    <property type="entry name" value="zf-RVT"/>
    <property type="match status" value="1"/>
</dbReference>
<gene>
    <name evidence="9" type="ORF">FSB_LOCUS60284</name>
</gene>
<keyword evidence="6" id="KW-0067">ATP-binding</keyword>
<organism evidence="9">
    <name type="scientific">Fagus sylvatica</name>
    <name type="common">Beechnut</name>
    <dbReference type="NCBI Taxonomy" id="28930"/>
    <lineage>
        <taxon>Eukaryota</taxon>
        <taxon>Viridiplantae</taxon>
        <taxon>Streptophyta</taxon>
        <taxon>Embryophyta</taxon>
        <taxon>Tracheophyta</taxon>
        <taxon>Spermatophyta</taxon>
        <taxon>Magnoliopsida</taxon>
        <taxon>eudicotyledons</taxon>
        <taxon>Gunneridae</taxon>
        <taxon>Pentapetalae</taxon>
        <taxon>rosids</taxon>
        <taxon>fabids</taxon>
        <taxon>Fagales</taxon>
        <taxon>Fagaceae</taxon>
        <taxon>Fagus</taxon>
    </lineage>
</organism>
<reference evidence="9" key="1">
    <citation type="submission" date="2018-02" db="EMBL/GenBank/DDBJ databases">
        <authorList>
            <person name="Cohen D.B."/>
            <person name="Kent A.D."/>
        </authorList>
    </citation>
    <scope>NUCLEOTIDE SEQUENCE</scope>
</reference>
<dbReference type="GO" id="GO:0005524">
    <property type="term" value="F:ATP binding"/>
    <property type="evidence" value="ECO:0007669"/>
    <property type="project" value="UniProtKB-KW"/>
</dbReference>
<dbReference type="InterPro" id="IPR013749">
    <property type="entry name" value="PM/HMP-P_kinase-1"/>
</dbReference>
<dbReference type="AlphaFoldDB" id="A0A2N9J5E2"/>